<name>A0A9X3J702_9BACT</name>
<dbReference type="Proteomes" id="UP001145087">
    <property type="component" value="Unassembled WGS sequence"/>
</dbReference>
<dbReference type="GO" id="GO:0006508">
    <property type="term" value="P:proteolysis"/>
    <property type="evidence" value="ECO:0007669"/>
    <property type="project" value="InterPro"/>
</dbReference>
<dbReference type="InterPro" id="IPR029045">
    <property type="entry name" value="ClpP/crotonase-like_dom_sf"/>
</dbReference>
<evidence type="ECO:0000313" key="5">
    <source>
        <dbReference type="Proteomes" id="UP001145087"/>
    </source>
</evidence>
<accession>A0A9X3J702</accession>
<sequence length="463" mass="50331">MHSIQLLSSILKGKWLLDYNFAASQGSIIASIINKESQFNSESKIEPDEMTAFAVSGKEPGTARYSWYRGFDMAQPGSVAVIKLFGALMKEDQWCGGLGMASIGQIIEAADSHHNIDAIVLHVDSPGGTVDGTETLANIVRNTKKPIVTFVDGLMASAALWIGSSTDETIASTDTDEIGSVGVLMSFMDIQPYWEEQGVKFHTITASTSPEKVKMWEDLRAGKYEAYIKEVLDPLDEKFMNTIKNNCPEVEDQHLTGKVFFARDVMGVFVDSIGTLSSAVSRAYALAHPEEEDDDSNSNNSNNKNSMKQFEKLNGVLGVNTLESQDEQVSLNEEQLELVEGALSENEQAVAAARLDAETERDAAFGERDTAASERDTAIEERDTARTELSNATSAFDSIDETIASAETPEAKAEAIRTLLAAQPGAKPEGNLDNEDPNASVTAEEDWDTIDSLPHNQAVDQNL</sequence>
<comment type="caution">
    <text evidence="4">The sequence shown here is derived from an EMBL/GenBank/DDBJ whole genome shotgun (WGS) entry which is preliminary data.</text>
</comment>
<comment type="similarity">
    <text evidence="1">Belongs to the peptidase S49 family.</text>
</comment>
<evidence type="ECO:0000256" key="1">
    <source>
        <dbReference type="ARBA" id="ARBA00008683"/>
    </source>
</evidence>
<dbReference type="InterPro" id="IPR002142">
    <property type="entry name" value="Peptidase_S49"/>
</dbReference>
<dbReference type="Gene3D" id="3.90.226.10">
    <property type="entry name" value="2-enoyl-CoA Hydratase, Chain A, domain 1"/>
    <property type="match status" value="1"/>
</dbReference>
<dbReference type="EMBL" id="JAPOHD010000013">
    <property type="protein sequence ID" value="MCY1720180.1"/>
    <property type="molecule type" value="Genomic_DNA"/>
</dbReference>
<dbReference type="Pfam" id="PF01343">
    <property type="entry name" value="Peptidase_S49"/>
    <property type="match status" value="1"/>
</dbReference>
<reference evidence="4" key="1">
    <citation type="submission" date="2022-11" db="EMBL/GenBank/DDBJ databases">
        <title>Marilongibacter aestuarii gen. nov., sp. nov., isolated from tidal flat sediment.</title>
        <authorList>
            <person name="Jiayan W."/>
        </authorList>
    </citation>
    <scope>NUCLEOTIDE SEQUENCE</scope>
    <source>
        <strain evidence="4">Z1-6</strain>
    </source>
</reference>
<gene>
    <name evidence="4" type="ORF">OU798_07490</name>
</gene>
<evidence type="ECO:0000259" key="3">
    <source>
        <dbReference type="Pfam" id="PF01343"/>
    </source>
</evidence>
<feature type="region of interest" description="Disordered" evidence="2">
    <location>
        <begin position="357"/>
        <end position="377"/>
    </location>
</feature>
<feature type="domain" description="Peptidase S49" evidence="3">
    <location>
        <begin position="141"/>
        <end position="286"/>
    </location>
</feature>
<organism evidence="4 5">
    <name type="scientific">Draconibacterium aestuarii</name>
    <dbReference type="NCBI Taxonomy" id="2998507"/>
    <lineage>
        <taxon>Bacteria</taxon>
        <taxon>Pseudomonadati</taxon>
        <taxon>Bacteroidota</taxon>
        <taxon>Bacteroidia</taxon>
        <taxon>Marinilabiliales</taxon>
        <taxon>Prolixibacteraceae</taxon>
        <taxon>Draconibacterium</taxon>
    </lineage>
</organism>
<feature type="compositionally biased region" description="Polar residues" evidence="2">
    <location>
        <begin position="454"/>
        <end position="463"/>
    </location>
</feature>
<evidence type="ECO:0000256" key="2">
    <source>
        <dbReference type="SAM" id="MobiDB-lite"/>
    </source>
</evidence>
<proteinExistence type="inferred from homology"/>
<feature type="region of interest" description="Disordered" evidence="2">
    <location>
        <begin position="422"/>
        <end position="463"/>
    </location>
</feature>
<dbReference type="RefSeq" id="WP_343332514.1">
    <property type="nucleotide sequence ID" value="NZ_JAPOHD010000013.1"/>
</dbReference>
<evidence type="ECO:0000313" key="4">
    <source>
        <dbReference type="EMBL" id="MCY1720180.1"/>
    </source>
</evidence>
<keyword evidence="5" id="KW-1185">Reference proteome</keyword>
<dbReference type="GO" id="GO:0008233">
    <property type="term" value="F:peptidase activity"/>
    <property type="evidence" value="ECO:0007669"/>
    <property type="project" value="InterPro"/>
</dbReference>
<dbReference type="PANTHER" id="PTHR42987:SF4">
    <property type="entry name" value="PROTEASE SOHB-RELATED"/>
    <property type="match status" value="1"/>
</dbReference>
<dbReference type="SUPFAM" id="SSF52096">
    <property type="entry name" value="ClpP/crotonase"/>
    <property type="match status" value="1"/>
</dbReference>
<dbReference type="PANTHER" id="PTHR42987">
    <property type="entry name" value="PEPTIDASE S49"/>
    <property type="match status" value="1"/>
</dbReference>
<dbReference type="AlphaFoldDB" id="A0A9X3J702"/>
<protein>
    <submittedName>
        <fullName evidence="4">S49 family peptidase</fullName>
    </submittedName>
</protein>